<feature type="domain" description="Phosphoribosylformylglycinamidine synthase linker" evidence="17">
    <location>
        <begin position="179"/>
        <end position="228"/>
    </location>
</feature>
<dbReference type="FunFam" id="3.30.1330.10:FF:000002">
    <property type="entry name" value="Phosphoribosylformylglycinamidine synthase"/>
    <property type="match status" value="1"/>
</dbReference>
<dbReference type="Pfam" id="PF18076">
    <property type="entry name" value="FGAR-AT_N"/>
    <property type="match status" value="1"/>
</dbReference>
<dbReference type="NCBIfam" id="NF003672">
    <property type="entry name" value="PRK05297.1"/>
    <property type="match status" value="1"/>
</dbReference>
<evidence type="ECO:0000259" key="16">
    <source>
        <dbReference type="Pfam" id="PF02769"/>
    </source>
</evidence>
<dbReference type="FunFam" id="3.90.650.10:FF:000002">
    <property type="entry name" value="Phosphoribosylformylglycinamidine synthase"/>
    <property type="match status" value="1"/>
</dbReference>
<feature type="binding site" evidence="14">
    <location>
        <begin position="315"/>
        <end position="326"/>
    </location>
    <ligand>
        <name>ATP</name>
        <dbReference type="ChEBI" id="CHEBI:30616"/>
    </ligand>
</feature>
<feature type="binding site" evidence="14">
    <location>
        <position position="895"/>
    </location>
    <ligand>
        <name>ATP</name>
        <dbReference type="ChEBI" id="CHEBI:30616"/>
    </ligand>
</feature>
<dbReference type="InterPro" id="IPR041609">
    <property type="entry name" value="PurL_linker"/>
</dbReference>
<feature type="domain" description="Phosphoribosylformylglycinamidine synthase N-terminal" evidence="18">
    <location>
        <begin position="36"/>
        <end position="158"/>
    </location>
</feature>
<evidence type="ECO:0000256" key="13">
    <source>
        <dbReference type="ARBA" id="ARBA00057317"/>
    </source>
</evidence>
<keyword evidence="7 14" id="KW-0547">Nucleotide-binding</keyword>
<evidence type="ECO:0000256" key="12">
    <source>
        <dbReference type="ARBA" id="ARBA00052585"/>
    </source>
</evidence>
<gene>
    <name evidence="14" type="primary">purL</name>
    <name evidence="20" type="ORF">ESB00_06725</name>
</gene>
<evidence type="ECO:0000256" key="5">
    <source>
        <dbReference type="ARBA" id="ARBA00022598"/>
    </source>
</evidence>
<evidence type="ECO:0000256" key="4">
    <source>
        <dbReference type="ARBA" id="ARBA00022490"/>
    </source>
</evidence>
<dbReference type="NCBIfam" id="TIGR01735">
    <property type="entry name" value="FGAM_synt"/>
    <property type="match status" value="1"/>
</dbReference>
<evidence type="ECO:0000256" key="9">
    <source>
        <dbReference type="ARBA" id="ARBA00022840"/>
    </source>
</evidence>
<dbReference type="GO" id="GO:0006189">
    <property type="term" value="P:'de novo' IMP biosynthetic process"/>
    <property type="evidence" value="ECO:0007669"/>
    <property type="project" value="UniProtKB-UniRule"/>
</dbReference>
<dbReference type="GO" id="GO:0005524">
    <property type="term" value="F:ATP binding"/>
    <property type="evidence" value="ECO:0007669"/>
    <property type="project" value="UniProtKB-UniRule"/>
</dbReference>
<feature type="binding site" evidence="14">
    <location>
        <position position="893"/>
    </location>
    <ligand>
        <name>Mg(2+)</name>
        <dbReference type="ChEBI" id="CHEBI:18420"/>
    </ligand>
</feature>
<evidence type="ECO:0000256" key="15">
    <source>
        <dbReference type="SAM" id="MobiDB-lite"/>
    </source>
</evidence>
<comment type="caution">
    <text evidence="20">The sequence shown here is derived from an EMBL/GenBank/DDBJ whole genome shotgun (WGS) entry which is preliminary data.</text>
</comment>
<feature type="domain" description="PurM-like C-terminal" evidence="16">
    <location>
        <begin position="840"/>
        <end position="974"/>
    </location>
</feature>
<keyword evidence="10 14" id="KW-0460">Magnesium</keyword>
<comment type="catalytic activity">
    <reaction evidence="12 14">
        <text>N(2)-formyl-N(1)-(5-phospho-beta-D-ribosyl)glycinamide + L-glutamine + ATP + H2O = 2-formamido-N(1)-(5-O-phospho-beta-D-ribosyl)acetamidine + L-glutamate + ADP + phosphate + H(+)</text>
        <dbReference type="Rhea" id="RHEA:17129"/>
        <dbReference type="ChEBI" id="CHEBI:15377"/>
        <dbReference type="ChEBI" id="CHEBI:15378"/>
        <dbReference type="ChEBI" id="CHEBI:29985"/>
        <dbReference type="ChEBI" id="CHEBI:30616"/>
        <dbReference type="ChEBI" id="CHEBI:43474"/>
        <dbReference type="ChEBI" id="CHEBI:58359"/>
        <dbReference type="ChEBI" id="CHEBI:147286"/>
        <dbReference type="ChEBI" id="CHEBI:147287"/>
        <dbReference type="ChEBI" id="CHEBI:456216"/>
        <dbReference type="EC" id="6.3.5.3"/>
    </reaction>
</comment>
<comment type="subunit">
    <text evidence="14">Monomer.</text>
</comment>
<keyword evidence="9 14" id="KW-0067">ATP-binding</keyword>
<dbReference type="Gene3D" id="1.10.8.750">
    <property type="entry name" value="Phosphoribosylformylglycinamidine synthase, linker domain"/>
    <property type="match status" value="1"/>
</dbReference>
<dbReference type="UniPathway" id="UPA00074">
    <property type="reaction ID" value="UER00128"/>
</dbReference>
<dbReference type="EMBL" id="SDHX01000001">
    <property type="protein sequence ID" value="RXK55579.1"/>
    <property type="molecule type" value="Genomic_DNA"/>
</dbReference>
<dbReference type="Proteomes" id="UP000290218">
    <property type="component" value="Unassembled WGS sequence"/>
</dbReference>
<dbReference type="FunFam" id="3.40.50.880:FF:000008">
    <property type="entry name" value="Phosphoribosylformylglycinamidine synthase"/>
    <property type="match status" value="1"/>
</dbReference>
<dbReference type="Pfam" id="PF02769">
    <property type="entry name" value="AIRS_C"/>
    <property type="match status" value="2"/>
</dbReference>
<accession>A0A4V1M6J1</accession>
<feature type="active site" evidence="14">
    <location>
        <position position="1270"/>
    </location>
</feature>
<feature type="binding site" evidence="14">
    <location>
        <position position="686"/>
    </location>
    <ligand>
        <name>ATP</name>
        <dbReference type="ChEBI" id="CHEBI:30616"/>
    </ligand>
</feature>
<dbReference type="FunFam" id="3.30.1330.10:FF:000005">
    <property type="entry name" value="Phosphoribosylformylglycinamidine synthase"/>
    <property type="match status" value="1"/>
</dbReference>
<reference evidence="20 21" key="1">
    <citation type="submission" date="2019-01" db="EMBL/GenBank/DDBJ databases">
        <title>Lacunisphaera sp. strain TWA-58.</title>
        <authorList>
            <person name="Chen W.-M."/>
        </authorList>
    </citation>
    <scope>NUCLEOTIDE SEQUENCE [LARGE SCALE GENOMIC DNA]</scope>
    <source>
        <strain evidence="20 21">TWA-58</strain>
    </source>
</reference>
<feature type="binding site" evidence="14">
    <location>
        <position position="726"/>
    </location>
    <ligand>
        <name>Mg(2+)</name>
        <dbReference type="ChEBI" id="CHEBI:18420"/>
    </ligand>
</feature>
<dbReference type="Gene3D" id="3.30.1330.10">
    <property type="entry name" value="PurM-like, N-terminal domain"/>
    <property type="match status" value="2"/>
</dbReference>
<comment type="caution">
    <text evidence="14">Lacks conserved residue(s) required for the propagation of feature annotation.</text>
</comment>
<protein>
    <recommendedName>
        <fullName evidence="14">Phosphoribosylformylglycinamidine synthase</fullName>
        <shortName evidence="14">FGAM synthase</shortName>
        <shortName evidence="14">FGAMS</shortName>
        <ecNumber evidence="14">6.3.5.3</ecNumber>
    </recommendedName>
    <alternativeName>
        <fullName evidence="14">Formylglycinamide ribonucleotide amidotransferase</fullName>
        <shortName evidence="14">FGAR amidotransferase</shortName>
        <shortName evidence="14">FGAR-AT</shortName>
    </alternativeName>
</protein>
<dbReference type="SUPFAM" id="SSF56042">
    <property type="entry name" value="PurM C-terminal domain-like"/>
    <property type="match status" value="2"/>
</dbReference>
<sequence length="1305" mass="140552">MLILRGSPALSSFRLQKLLADLVAAGLSVKAVNADFVHVAEVDGELSAAQQAVLEKLLTYGPTRATVKLEGMEQIVAPRPGTISPWSSKATDIAHLCGLTAVRRIERVVAYTFDIDPPGSRFPFSPLSAAELKKLQSKIYDRMTQVVFGDLPACAALFRHKEPQPMTSVPVLAGGRAALVAANKDLGLALAEDEIDYLVAAFTKLGRDPHDIELMMFAQANSEHCRHKIFNATWDIDGSAKDKSLFQMIKNTYQLHRDGILSAYKDNAAVLVGSKGGRFYADPRTNDYVSSQEDIHILCKVETHNHPTAISPFPGAATGSGGEIRDEGATGRGGKPKAGLVGFSVSNLRIPGAIQPWEKDFGKPGRIVSALDIMIEGPLGGAAFNNEFGRPAINGYFRTFEQQVPGANGSELRGYHKPIMLAGGLGNIRGDHVQKGAINPGDKLVVLGGPAMLIGLGGGAASSMASGHGSEDLDFASVQRDNAEMERRCQEVIDRCWALGADNPIAFIHDVGAGGVSNALPELVNDGGRGGKFDLRKLPNDEPGMSPLELWCNESQERYVLAIPADRIETFKALCARERAPYAIVGEATEEKKLVVEDPHFKNTPIDLPLEVLLGKPPRMHRKESSLPRPQQPLDLRDLTLKEAVRRVLSHPAVADKTFLISIGDRTLGGLIARDQMVGPWQVPVADCAVTAATFDVYTGEAMAMGERTPVAVNNAAASARLAVGEALTNLAAAQIGDLGKVNLSANWMAAPAVPGDAADLYAAVQAVGMELCPALGITIPVGKDSMSMSTVWKDGEQQKRITAPISLIVSAFSPVTDIRLTLTPQLQQLDETVLLLIDLGRGKNRLGGSILAQVVSQMGEATPDVDSATDLKNFWNVIQQLGREQKLLAYHDRSDGGLLATAVEMAFAGHTGVSLEIPHLHEPFAALFNEELGAVVQVRESDLDDVLLAFRSHGLKACVSRLGTLNPDHSFRVTQNGEVLVEENLFALRAIWSDVTRRIATLRDNPAHAEQEHQVRLDPKNPGIRPVVTFDIKAAATQVSGLRSQVSPPKVAILREQGVNGEVEMAAAFTRAGFRAVDVHMTDILAGRVSLKDFRGLAACGGFSYGDVLGAGEGWAKSALFNDRARSEFAAFFAREDAFALGVCNGCQMVSNLKTIIPGAEHWPRFVQNKSERYEGRFVSLKIEKSPSVLFRGMEGSVIPIAVAHGEGYAEFPDTAAAAAFSASGLVAARFVDNHHQPTEVYPLNPNSSPFGMTALTTPSGRVTIMMPHPERVFRSACMSWSPKDWSEDSPWMQLFYNARSWVG</sequence>
<comment type="similarity">
    <text evidence="3 14">In the N-terminal section; belongs to the FGAMS family.</text>
</comment>
<evidence type="ECO:0000256" key="3">
    <source>
        <dbReference type="ARBA" id="ARBA00008608"/>
    </source>
</evidence>
<evidence type="ECO:0000256" key="1">
    <source>
        <dbReference type="ARBA" id="ARBA00004496"/>
    </source>
</evidence>
<comment type="subcellular location">
    <subcellularLocation>
        <location evidence="1 14">Cytoplasm</location>
    </subcellularLocation>
</comment>
<evidence type="ECO:0000256" key="6">
    <source>
        <dbReference type="ARBA" id="ARBA00022723"/>
    </source>
</evidence>
<evidence type="ECO:0000256" key="14">
    <source>
        <dbReference type="HAMAP-Rule" id="MF_00419"/>
    </source>
</evidence>
<evidence type="ECO:0000256" key="11">
    <source>
        <dbReference type="ARBA" id="ARBA00022962"/>
    </source>
</evidence>
<keyword evidence="5 14" id="KW-0436">Ligase</keyword>
<keyword evidence="4 14" id="KW-0963">Cytoplasm</keyword>
<dbReference type="GO" id="GO:0004642">
    <property type="term" value="F:phosphoribosylformylglycinamidine synthase activity"/>
    <property type="evidence" value="ECO:0007669"/>
    <property type="project" value="UniProtKB-UniRule"/>
</dbReference>
<dbReference type="PROSITE" id="PS51273">
    <property type="entry name" value="GATASE_TYPE_1"/>
    <property type="match status" value="1"/>
</dbReference>
<dbReference type="CDD" id="cd01740">
    <property type="entry name" value="GATase1_FGAR_AT"/>
    <property type="match status" value="1"/>
</dbReference>
<comment type="function">
    <text evidence="13 14">Phosphoribosylformylglycinamidine synthase involved in the purines biosynthetic pathway. Catalyzes the ATP-dependent conversion of formylglycinamide ribonucleotide (FGAR) and glutamine to yield formylglycinamidine ribonucleotide (FGAM) and glutamate.</text>
</comment>
<evidence type="ECO:0000259" key="17">
    <source>
        <dbReference type="Pfam" id="PF18072"/>
    </source>
</evidence>
<dbReference type="GO" id="GO:0005737">
    <property type="term" value="C:cytoplasm"/>
    <property type="evidence" value="ECO:0007669"/>
    <property type="project" value="UniProtKB-SubCell"/>
</dbReference>
<evidence type="ECO:0000256" key="7">
    <source>
        <dbReference type="ARBA" id="ARBA00022741"/>
    </source>
</evidence>
<feature type="binding site" evidence="14">
    <location>
        <position position="687"/>
    </location>
    <ligand>
        <name>Mg(2+)</name>
        <dbReference type="ChEBI" id="CHEBI:18420"/>
    </ligand>
</feature>
<dbReference type="InterPro" id="IPR010073">
    <property type="entry name" value="PurL_large"/>
</dbReference>
<feature type="binding site" evidence="14">
    <location>
        <position position="730"/>
    </location>
    <ligand>
        <name>Mg(2+)</name>
        <dbReference type="ChEBI" id="CHEBI:18420"/>
    </ligand>
</feature>
<keyword evidence="21" id="KW-1185">Reference proteome</keyword>
<dbReference type="Pfam" id="PF13507">
    <property type="entry name" value="GATase_5"/>
    <property type="match status" value="1"/>
</dbReference>
<keyword evidence="8 14" id="KW-0658">Purine biosynthesis</keyword>
<dbReference type="PANTHER" id="PTHR10099:SF1">
    <property type="entry name" value="PHOSPHORIBOSYLFORMYLGLYCINAMIDINE SYNTHASE"/>
    <property type="match status" value="1"/>
</dbReference>
<dbReference type="InterPro" id="IPR040707">
    <property type="entry name" value="FGAR-AT_N"/>
</dbReference>
<proteinExistence type="inferred from homology"/>
<dbReference type="CDD" id="cd02204">
    <property type="entry name" value="PurL_repeat2"/>
    <property type="match status" value="1"/>
</dbReference>
<dbReference type="CDD" id="cd02203">
    <property type="entry name" value="PurL_repeat1"/>
    <property type="match status" value="1"/>
</dbReference>
<feature type="domain" description="FGAR-AT PurM N-terminal-like" evidence="19">
    <location>
        <begin position="656"/>
        <end position="815"/>
    </location>
</feature>
<name>A0A4V1M6J1_9BACT</name>
<dbReference type="Pfam" id="PF22689">
    <property type="entry name" value="FGAR-AT_PurM_N-like"/>
    <property type="match status" value="1"/>
</dbReference>
<dbReference type="HAMAP" id="MF_00419">
    <property type="entry name" value="PurL_1"/>
    <property type="match status" value="1"/>
</dbReference>
<evidence type="ECO:0000259" key="19">
    <source>
        <dbReference type="Pfam" id="PF22689"/>
    </source>
</evidence>
<dbReference type="Pfam" id="PF18072">
    <property type="entry name" value="FGAR-AT_linker"/>
    <property type="match status" value="1"/>
</dbReference>
<comment type="pathway">
    <text evidence="2 14">Purine metabolism; IMP biosynthesis via de novo pathway; 5-amino-1-(5-phospho-D-ribosyl)imidazole from N(2)-formyl-N(1)-(5-phospho-D-ribosyl)glycinamide: step 1/2.</text>
</comment>
<dbReference type="SUPFAM" id="SSF52317">
    <property type="entry name" value="Class I glutamine amidotransferase-like"/>
    <property type="match status" value="1"/>
</dbReference>
<dbReference type="RefSeq" id="WP_129046944.1">
    <property type="nucleotide sequence ID" value="NZ_SDHX01000001.1"/>
</dbReference>
<dbReference type="SUPFAM" id="SSF109736">
    <property type="entry name" value="FGAM synthase PurL, linker domain"/>
    <property type="match status" value="1"/>
</dbReference>
<dbReference type="GO" id="GO:0046872">
    <property type="term" value="F:metal ion binding"/>
    <property type="evidence" value="ECO:0007669"/>
    <property type="project" value="UniProtKB-KW"/>
</dbReference>
<feature type="domain" description="PurM-like C-terminal" evidence="16">
    <location>
        <begin position="440"/>
        <end position="597"/>
    </location>
</feature>
<dbReference type="EC" id="6.3.5.3" evidence="14"/>
<dbReference type="SMART" id="SM01211">
    <property type="entry name" value="GATase_5"/>
    <property type="match status" value="1"/>
</dbReference>
<dbReference type="InterPro" id="IPR036676">
    <property type="entry name" value="PurM-like_C_sf"/>
</dbReference>
<evidence type="ECO:0000256" key="10">
    <source>
        <dbReference type="ARBA" id="ARBA00022842"/>
    </source>
</evidence>
<dbReference type="InterPro" id="IPR036921">
    <property type="entry name" value="PurM-like_N_sf"/>
</dbReference>
<feature type="active site" description="Nucleophile" evidence="14">
    <location>
        <position position="1145"/>
    </location>
</feature>
<keyword evidence="6 14" id="KW-0479">Metal-binding</keyword>
<dbReference type="InterPro" id="IPR029062">
    <property type="entry name" value="Class_I_gatase-like"/>
</dbReference>
<evidence type="ECO:0000259" key="18">
    <source>
        <dbReference type="Pfam" id="PF18076"/>
    </source>
</evidence>
<dbReference type="InterPro" id="IPR055181">
    <property type="entry name" value="FGAR-AT_PurM_N-like"/>
</dbReference>
<evidence type="ECO:0000313" key="21">
    <source>
        <dbReference type="Proteomes" id="UP000290218"/>
    </source>
</evidence>
<keyword evidence="11 14" id="KW-0315">Glutamine amidotransferase</keyword>
<dbReference type="PANTHER" id="PTHR10099">
    <property type="entry name" value="PHOSPHORIBOSYLFORMYLGLYCINAMIDINE SYNTHASE"/>
    <property type="match status" value="1"/>
</dbReference>
<dbReference type="SUPFAM" id="SSF55326">
    <property type="entry name" value="PurM N-terminal domain-like"/>
    <property type="match status" value="2"/>
</dbReference>
<evidence type="ECO:0000256" key="8">
    <source>
        <dbReference type="ARBA" id="ARBA00022755"/>
    </source>
</evidence>
<dbReference type="InterPro" id="IPR036604">
    <property type="entry name" value="PurS-like_sf"/>
</dbReference>
<dbReference type="Gene3D" id="3.40.50.880">
    <property type="match status" value="1"/>
</dbReference>
<dbReference type="OrthoDB" id="9804441at2"/>
<dbReference type="InterPro" id="IPR010918">
    <property type="entry name" value="PurM-like_C_dom"/>
</dbReference>
<evidence type="ECO:0000313" key="20">
    <source>
        <dbReference type="EMBL" id="RXK55579.1"/>
    </source>
</evidence>
<feature type="active site" evidence="14">
    <location>
        <position position="1272"/>
    </location>
</feature>
<evidence type="ECO:0000256" key="2">
    <source>
        <dbReference type="ARBA" id="ARBA00004920"/>
    </source>
</evidence>
<dbReference type="FunFam" id="1.10.8.750:FF:000002">
    <property type="entry name" value="Phosphoribosylformylglycinamidine synthase"/>
    <property type="match status" value="1"/>
</dbReference>
<feature type="region of interest" description="Disordered" evidence="15">
    <location>
        <begin position="310"/>
        <end position="336"/>
    </location>
</feature>
<organism evidence="20 21">
    <name type="scientific">Oleiharenicola lentus</name>
    <dbReference type="NCBI Taxonomy" id="2508720"/>
    <lineage>
        <taxon>Bacteria</taxon>
        <taxon>Pseudomonadati</taxon>
        <taxon>Verrucomicrobiota</taxon>
        <taxon>Opitutia</taxon>
        <taxon>Opitutales</taxon>
        <taxon>Opitutaceae</taxon>
        <taxon>Oleiharenicola</taxon>
    </lineage>
</organism>
<dbReference type="SUPFAM" id="SSF82697">
    <property type="entry name" value="PurS-like"/>
    <property type="match status" value="1"/>
</dbReference>
<dbReference type="Gene3D" id="3.90.650.10">
    <property type="entry name" value="PurM-like C-terminal domain"/>
    <property type="match status" value="2"/>
</dbReference>